<gene>
    <name evidence="12" type="ORF">ALC60_06604</name>
</gene>
<keyword evidence="5" id="KW-0443">Lipid metabolism</keyword>
<feature type="chain" id="PRO_5007591623" description="Lipase" evidence="9">
    <location>
        <begin position="19"/>
        <end position="413"/>
    </location>
</feature>
<evidence type="ECO:0000313" key="12">
    <source>
        <dbReference type="EMBL" id="KYQ54458.1"/>
    </source>
</evidence>
<dbReference type="Pfam" id="PF12146">
    <property type="entry name" value="Hydrolase_4"/>
    <property type="match status" value="1"/>
</dbReference>
<dbReference type="InterPro" id="IPR029058">
    <property type="entry name" value="AB_hydrolase_fold"/>
</dbReference>
<dbReference type="STRING" id="64791.A0A151X254"/>
<dbReference type="GO" id="GO:0016788">
    <property type="term" value="F:hydrolase activity, acting on ester bonds"/>
    <property type="evidence" value="ECO:0007669"/>
    <property type="project" value="InterPro"/>
</dbReference>
<feature type="active site" description="Nucleophile" evidence="8">
    <location>
        <position position="185"/>
    </location>
</feature>
<dbReference type="InterPro" id="IPR006693">
    <property type="entry name" value="AB_hydrolase_lipase"/>
</dbReference>
<feature type="signal peptide" evidence="9">
    <location>
        <begin position="1"/>
        <end position="18"/>
    </location>
</feature>
<protein>
    <recommendedName>
        <fullName evidence="7">Lipase</fullName>
    </recommendedName>
</protein>
<keyword evidence="4 7" id="KW-0442">Lipid degradation</keyword>
<keyword evidence="2 9" id="KW-0732">Signal</keyword>
<evidence type="ECO:0000256" key="7">
    <source>
        <dbReference type="PIRNR" id="PIRNR000862"/>
    </source>
</evidence>
<evidence type="ECO:0000256" key="5">
    <source>
        <dbReference type="ARBA" id="ARBA00023098"/>
    </source>
</evidence>
<feature type="domain" description="Serine aminopeptidase S33" evidence="11">
    <location>
        <begin position="114"/>
        <end position="229"/>
    </location>
</feature>
<feature type="domain" description="Partial AB-hydrolase lipase" evidence="10">
    <location>
        <begin position="57"/>
        <end position="109"/>
    </location>
</feature>
<feature type="active site" description="Charge relay system" evidence="8">
    <location>
        <position position="389"/>
    </location>
</feature>
<evidence type="ECO:0000256" key="9">
    <source>
        <dbReference type="SAM" id="SignalP"/>
    </source>
</evidence>
<dbReference type="EMBL" id="KQ982580">
    <property type="protein sequence ID" value="KYQ54458.1"/>
    <property type="molecule type" value="Genomic_DNA"/>
</dbReference>
<name>A0A151X254_9HYME</name>
<dbReference type="FunFam" id="3.40.50.1820:FF:000021">
    <property type="entry name" value="Lipase"/>
    <property type="match status" value="1"/>
</dbReference>
<dbReference type="KEGG" id="mzt:108723584"/>
<dbReference type="PANTHER" id="PTHR11005">
    <property type="entry name" value="LYSOSOMAL ACID LIPASE-RELATED"/>
    <property type="match status" value="1"/>
</dbReference>
<evidence type="ECO:0000256" key="8">
    <source>
        <dbReference type="PIRSR" id="PIRSR000862-1"/>
    </source>
</evidence>
<dbReference type="Gene3D" id="3.40.50.1820">
    <property type="entry name" value="alpha/beta hydrolase"/>
    <property type="match status" value="1"/>
</dbReference>
<dbReference type="OrthoDB" id="9974421at2759"/>
<dbReference type="SUPFAM" id="SSF53474">
    <property type="entry name" value="alpha/beta-Hydrolases"/>
    <property type="match status" value="1"/>
</dbReference>
<sequence length="413" mass="47093">MRSIVIAFLLLFCDLVAAVTFDIPQDTSLSALMNMMRDSKEQLNSAKFNPDANLNTVQLIRKAGYPAEAHVIQTQDGYLLTLHRIPGDKHQPVLLQHGLLCSSADWVIAGKDKGLAFILADQGYDVWLGNIRGNTYSRAHVSLSPSDSRFWNFSFHEMGIYDLPTMISYITNTTSHPLHTYIGHSMGTTAFYVMAAERPEIAPMVQMMISLAPAVFVNHMKSPIRYFSRFAYNFKKIAEFFGEDEFLPQNSVLQFLSKYGCEIFDIEKAICANLIFLICGFDKEQFNYTLLPVILNHDPAGASTKTLVHFSQEIESGKFCQYDYGREQNLLIYNATEPPNYNLTSITVPVAIFYADNDWLANSLDVKKLYHLLPNKLDMYRVPFPKFNHLDFIWGKDAPELVYKRLLEIMKKI</sequence>
<evidence type="ECO:0000259" key="10">
    <source>
        <dbReference type="Pfam" id="PF04083"/>
    </source>
</evidence>
<evidence type="ECO:0000256" key="1">
    <source>
        <dbReference type="ARBA" id="ARBA00010701"/>
    </source>
</evidence>
<feature type="active site" description="Charge relay system" evidence="8">
    <location>
        <position position="358"/>
    </location>
</feature>
<dbReference type="AlphaFoldDB" id="A0A151X254"/>
<evidence type="ECO:0000256" key="4">
    <source>
        <dbReference type="ARBA" id="ARBA00022963"/>
    </source>
</evidence>
<dbReference type="Proteomes" id="UP000075809">
    <property type="component" value="Unassembled WGS sequence"/>
</dbReference>
<keyword evidence="6" id="KW-0325">Glycoprotein</keyword>
<proteinExistence type="inferred from homology"/>
<dbReference type="GO" id="GO:0016042">
    <property type="term" value="P:lipid catabolic process"/>
    <property type="evidence" value="ECO:0007669"/>
    <property type="project" value="UniProtKB-KW"/>
</dbReference>
<keyword evidence="3 7" id="KW-0378">Hydrolase</keyword>
<evidence type="ECO:0000259" key="11">
    <source>
        <dbReference type="Pfam" id="PF12146"/>
    </source>
</evidence>
<evidence type="ECO:0000256" key="6">
    <source>
        <dbReference type="ARBA" id="ARBA00023180"/>
    </source>
</evidence>
<accession>A0A151X254</accession>
<reference evidence="12 13" key="1">
    <citation type="submission" date="2015-09" db="EMBL/GenBank/DDBJ databases">
        <title>Trachymyrmex zeteki WGS genome.</title>
        <authorList>
            <person name="Nygaard S."/>
            <person name="Hu H."/>
            <person name="Boomsma J."/>
            <person name="Zhang G."/>
        </authorList>
    </citation>
    <scope>NUCLEOTIDE SEQUENCE [LARGE SCALE GENOMIC DNA]</scope>
    <source>
        <strain evidence="12">Tzet28-1</strain>
        <tissue evidence="12">Whole body</tissue>
    </source>
</reference>
<dbReference type="Pfam" id="PF04083">
    <property type="entry name" value="Abhydro_lipase"/>
    <property type="match status" value="1"/>
</dbReference>
<evidence type="ECO:0000256" key="3">
    <source>
        <dbReference type="ARBA" id="ARBA00022801"/>
    </source>
</evidence>
<dbReference type="InterPro" id="IPR025483">
    <property type="entry name" value="Lipase_euk"/>
</dbReference>
<dbReference type="PIRSF" id="PIRSF000862">
    <property type="entry name" value="Steryl_ester_lip"/>
    <property type="match status" value="1"/>
</dbReference>
<dbReference type="InterPro" id="IPR022742">
    <property type="entry name" value="Hydrolase_4"/>
</dbReference>
<comment type="similarity">
    <text evidence="1 7">Belongs to the AB hydrolase superfamily. Lipase family.</text>
</comment>
<keyword evidence="13" id="KW-1185">Reference proteome</keyword>
<organism evidence="12 13">
    <name type="scientific">Mycetomoellerius zeteki</name>
    <dbReference type="NCBI Taxonomy" id="64791"/>
    <lineage>
        <taxon>Eukaryota</taxon>
        <taxon>Metazoa</taxon>
        <taxon>Ecdysozoa</taxon>
        <taxon>Arthropoda</taxon>
        <taxon>Hexapoda</taxon>
        <taxon>Insecta</taxon>
        <taxon>Pterygota</taxon>
        <taxon>Neoptera</taxon>
        <taxon>Endopterygota</taxon>
        <taxon>Hymenoptera</taxon>
        <taxon>Apocrita</taxon>
        <taxon>Aculeata</taxon>
        <taxon>Formicoidea</taxon>
        <taxon>Formicidae</taxon>
        <taxon>Myrmicinae</taxon>
        <taxon>Mycetomoellerius</taxon>
    </lineage>
</organism>
<evidence type="ECO:0000256" key="2">
    <source>
        <dbReference type="ARBA" id="ARBA00022729"/>
    </source>
</evidence>
<evidence type="ECO:0000313" key="13">
    <source>
        <dbReference type="Proteomes" id="UP000075809"/>
    </source>
</evidence>